<evidence type="ECO:0000313" key="1">
    <source>
        <dbReference type="EMBL" id="XDV66298.1"/>
    </source>
</evidence>
<organism evidence="1">
    <name type="scientific">Streptomyces sp. R33</name>
    <dbReference type="NCBI Taxonomy" id="3238629"/>
    <lineage>
        <taxon>Bacteria</taxon>
        <taxon>Bacillati</taxon>
        <taxon>Actinomycetota</taxon>
        <taxon>Actinomycetes</taxon>
        <taxon>Kitasatosporales</taxon>
        <taxon>Streptomycetaceae</taxon>
        <taxon>Streptomyces</taxon>
    </lineage>
</organism>
<name>A0AB39Y8H0_9ACTN</name>
<accession>A0AB39Y8H0</accession>
<dbReference type="EMBL" id="CP165727">
    <property type="protein sequence ID" value="XDV66298.1"/>
    <property type="molecule type" value="Genomic_DNA"/>
</dbReference>
<reference evidence="1" key="1">
    <citation type="submission" date="2024-08" db="EMBL/GenBank/DDBJ databases">
        <authorList>
            <person name="Yu S.T."/>
        </authorList>
    </citation>
    <scope>NUCLEOTIDE SEQUENCE</scope>
    <source>
        <strain evidence="1">R33</strain>
    </source>
</reference>
<dbReference type="AlphaFoldDB" id="A0AB39Y8H0"/>
<protein>
    <submittedName>
        <fullName evidence="1">Uncharacterized protein</fullName>
    </submittedName>
</protein>
<gene>
    <name evidence="1" type="ORF">AB5J51_26935</name>
</gene>
<dbReference type="RefSeq" id="WP_369778823.1">
    <property type="nucleotide sequence ID" value="NZ_CP165727.1"/>
</dbReference>
<proteinExistence type="predicted"/>
<sequence>MEVREHGPGLGFNHVPHWLLRKQVRDIASGSEGVLMAVVYENVAVTHWVHLAYIRLPSGREISTAVDNIEAV</sequence>